<dbReference type="KEGG" id="pami:JCM7686_3133"/>
<feature type="domain" description="Bacterial sugar transferase" evidence="4">
    <location>
        <begin position="59"/>
        <end position="247"/>
    </location>
</feature>
<keyword evidence="3" id="KW-0812">Transmembrane</keyword>
<evidence type="ECO:0000256" key="1">
    <source>
        <dbReference type="ARBA" id="ARBA00006464"/>
    </source>
</evidence>
<keyword evidence="5" id="KW-0808">Transferase</keyword>
<keyword evidence="3" id="KW-1133">Transmembrane helix</keyword>
<dbReference type="EC" id="2.7.8.6" evidence="5"/>
<dbReference type="PANTHER" id="PTHR30576">
    <property type="entry name" value="COLANIC BIOSYNTHESIS UDP-GLUCOSE LIPID CARRIER TRANSFERASE"/>
    <property type="match status" value="1"/>
</dbReference>
<dbReference type="EMBL" id="CP006650">
    <property type="protein sequence ID" value="AGT10169.1"/>
    <property type="molecule type" value="Genomic_DNA"/>
</dbReference>
<dbReference type="PATRIC" id="fig|1367847.3.peg.3156"/>
<gene>
    <name evidence="5" type="ORF">JCM7686_3133</name>
</gene>
<reference evidence="5 6" key="1">
    <citation type="journal article" date="2014" name="BMC Genomics">
        <title>Architecture and functions of a multipartite genome of the methylotrophic bacterium Paracoccus aminophilus JCM 7686, containing primary and secondary chromids.</title>
        <authorList>
            <person name="Dziewit L."/>
            <person name="Czarnecki J."/>
            <person name="Wibberg D."/>
            <person name="Radlinska M."/>
            <person name="Mrozek P."/>
            <person name="Szymczak M."/>
            <person name="Schluter A."/>
            <person name="Puhler A."/>
            <person name="Bartosik D."/>
        </authorList>
    </citation>
    <scope>NUCLEOTIDE SEQUENCE [LARGE SCALE GENOMIC DNA]</scope>
    <source>
        <strain evidence="5">JCM 7686</strain>
    </source>
</reference>
<evidence type="ECO:0000313" key="5">
    <source>
        <dbReference type="EMBL" id="AGT10169.1"/>
    </source>
</evidence>
<dbReference type="eggNOG" id="COG2148">
    <property type="taxonomic scope" value="Bacteria"/>
</dbReference>
<keyword evidence="2" id="KW-0270">Exopolysaccharide synthesis</keyword>
<dbReference type="Pfam" id="PF02397">
    <property type="entry name" value="Bac_transf"/>
    <property type="match status" value="1"/>
</dbReference>
<dbReference type="InterPro" id="IPR003362">
    <property type="entry name" value="Bact_transf"/>
</dbReference>
<dbReference type="STRING" id="1367847.JCM7686_3133"/>
<sequence>MKMRGYTASIVFVTSVMMKHHVHIVGDDQSRIDGHGFASVQATDGLAKGIGSVYARFVKRGLDTLIILAALPIILPVVLILSAIVAFDGHSPFYSQMRVGRSGRSFRLWKLRTMVPNADQKLAAYLAENAQAKAEWDLTQKLKKDPRITPFGHFLRKSSLDELLQLFNVLKGDMSIVGPRPMLLEQAQLYPGADYYHLRPGVTGLWQISDRNDSTFAARATYDARYAMDLSFTGDLRIMYQTVGVVVRGTGY</sequence>
<dbReference type="GO" id="GO:0000271">
    <property type="term" value="P:polysaccharide biosynthetic process"/>
    <property type="evidence" value="ECO:0007669"/>
    <property type="project" value="UniProtKB-KW"/>
</dbReference>
<evidence type="ECO:0000256" key="2">
    <source>
        <dbReference type="ARBA" id="ARBA00023169"/>
    </source>
</evidence>
<keyword evidence="6" id="KW-1185">Reference proteome</keyword>
<keyword evidence="3" id="KW-0472">Membrane</keyword>
<comment type="similarity">
    <text evidence="1">Belongs to the bacterial sugar transferase family.</text>
</comment>
<evidence type="ECO:0000259" key="4">
    <source>
        <dbReference type="Pfam" id="PF02397"/>
    </source>
</evidence>
<evidence type="ECO:0000313" key="6">
    <source>
        <dbReference type="Proteomes" id="UP000015480"/>
    </source>
</evidence>
<dbReference type="Proteomes" id="UP000015480">
    <property type="component" value="Chromosome"/>
</dbReference>
<protein>
    <submittedName>
        <fullName evidence="5">Undecaprenyl-phosphate galactosephosphotransferase</fullName>
        <ecNumber evidence="5">2.7.8.6</ecNumber>
    </submittedName>
</protein>
<evidence type="ECO:0000256" key="3">
    <source>
        <dbReference type="SAM" id="Phobius"/>
    </source>
</evidence>
<dbReference type="PANTHER" id="PTHR30576:SF0">
    <property type="entry name" value="UNDECAPRENYL-PHOSPHATE N-ACETYLGALACTOSAMINYL 1-PHOSPHATE TRANSFERASE-RELATED"/>
    <property type="match status" value="1"/>
</dbReference>
<accession>S5XRW2</accession>
<proteinExistence type="inferred from homology"/>
<dbReference type="HOGENOM" id="CLU_024920_1_0_5"/>
<dbReference type="GO" id="GO:0047360">
    <property type="term" value="F:undecaprenyl-phosphate galactose phosphotransferase activity"/>
    <property type="evidence" value="ECO:0007669"/>
    <property type="project" value="UniProtKB-EC"/>
</dbReference>
<organism evidence="5 6">
    <name type="scientific">Paracoccus aminophilus JCM 7686</name>
    <dbReference type="NCBI Taxonomy" id="1367847"/>
    <lineage>
        <taxon>Bacteria</taxon>
        <taxon>Pseudomonadati</taxon>
        <taxon>Pseudomonadota</taxon>
        <taxon>Alphaproteobacteria</taxon>
        <taxon>Rhodobacterales</taxon>
        <taxon>Paracoccaceae</taxon>
        <taxon>Paracoccus</taxon>
    </lineage>
</organism>
<name>S5XRW2_PARAH</name>
<feature type="transmembrane region" description="Helical" evidence="3">
    <location>
        <begin position="65"/>
        <end position="87"/>
    </location>
</feature>
<dbReference type="AlphaFoldDB" id="S5XRW2"/>